<dbReference type="InterPro" id="IPR017927">
    <property type="entry name" value="FAD-bd_FR_type"/>
</dbReference>
<accession>F8A7A3</accession>
<dbReference type="InterPro" id="IPR007037">
    <property type="entry name" value="SIP_rossman_dom"/>
</dbReference>
<dbReference type="InterPro" id="IPR039374">
    <property type="entry name" value="SIP_fam"/>
</dbReference>
<name>F8A7A3_CELGA</name>
<feature type="domain" description="FAD-binding FR-type" evidence="2">
    <location>
        <begin position="22"/>
        <end position="150"/>
    </location>
</feature>
<organism evidence="3 4">
    <name type="scientific">Cellulomonas gilvus (strain ATCC 13127 / NRRL B-14078)</name>
    <name type="common">Cellvibrio gilvus</name>
    <dbReference type="NCBI Taxonomy" id="593907"/>
    <lineage>
        <taxon>Bacteria</taxon>
        <taxon>Bacillati</taxon>
        <taxon>Actinomycetota</taxon>
        <taxon>Actinomycetes</taxon>
        <taxon>Micrococcales</taxon>
        <taxon>Cellulomonadaceae</taxon>
        <taxon>Cellulomonas</taxon>
    </lineage>
</organism>
<gene>
    <name evidence="3" type="ordered locus">Celgi_0642</name>
</gene>
<dbReference type="HOGENOM" id="CLU_040923_3_0_11"/>
<dbReference type="InterPro" id="IPR017938">
    <property type="entry name" value="Riboflavin_synthase-like_b-brl"/>
</dbReference>
<dbReference type="RefSeq" id="WP_013882684.1">
    <property type="nucleotide sequence ID" value="NC_015671.1"/>
</dbReference>
<evidence type="ECO:0000313" key="3">
    <source>
        <dbReference type="EMBL" id="AEI11161.1"/>
    </source>
</evidence>
<feature type="compositionally biased region" description="Low complexity" evidence="1">
    <location>
        <begin position="9"/>
        <end position="21"/>
    </location>
</feature>
<dbReference type="EMBL" id="CP002665">
    <property type="protein sequence ID" value="AEI11161.1"/>
    <property type="molecule type" value="Genomic_DNA"/>
</dbReference>
<dbReference type="KEGG" id="cga:Celgi_0642"/>
<dbReference type="PANTHER" id="PTHR30157:SF0">
    <property type="entry name" value="NADPH-DEPENDENT FERRIC-CHELATE REDUCTASE"/>
    <property type="match status" value="1"/>
</dbReference>
<dbReference type="Gene3D" id="3.40.50.80">
    <property type="entry name" value="Nucleotide-binding domain of ferredoxin-NADP reductase (FNR) module"/>
    <property type="match status" value="1"/>
</dbReference>
<dbReference type="Gene3D" id="2.40.30.10">
    <property type="entry name" value="Translation factors"/>
    <property type="match status" value="1"/>
</dbReference>
<dbReference type="Pfam" id="PF08021">
    <property type="entry name" value="FAD_binding_9"/>
    <property type="match status" value="1"/>
</dbReference>
<dbReference type="AlphaFoldDB" id="F8A7A3"/>
<dbReference type="STRING" id="593907.Celgi_0642"/>
<dbReference type="PROSITE" id="PS51384">
    <property type="entry name" value="FAD_FR"/>
    <property type="match status" value="1"/>
</dbReference>
<dbReference type="Pfam" id="PF04954">
    <property type="entry name" value="SIP"/>
    <property type="match status" value="1"/>
</dbReference>
<proteinExistence type="predicted"/>
<dbReference type="GO" id="GO:0016491">
    <property type="term" value="F:oxidoreductase activity"/>
    <property type="evidence" value="ECO:0007669"/>
    <property type="project" value="InterPro"/>
</dbReference>
<dbReference type="Proteomes" id="UP000000485">
    <property type="component" value="Chromosome"/>
</dbReference>
<dbReference type="SUPFAM" id="SSF63380">
    <property type="entry name" value="Riboflavin synthase domain-like"/>
    <property type="match status" value="1"/>
</dbReference>
<dbReference type="PANTHER" id="PTHR30157">
    <property type="entry name" value="FERRIC REDUCTASE, NADPH-DEPENDENT"/>
    <property type="match status" value="1"/>
</dbReference>
<protein>
    <submittedName>
        <fullName evidence="3">Siderophore-interacting protein</fullName>
    </submittedName>
</protein>
<sequence>MTLPPASVPPRGEAARGPRARPAPVLAHVLRSERLTPGLVRLVVGGPGMSVFVPDPHADAYVKLMFLPAGPRPRGADGRLDLDAVRATLPADVVPRLRAYTVRAYDPTTRELTLDVVVHGTVGLAGPWAAAAASGDEVLVLGPGGAWSPSPDVDHHLLVGDASALPAVAVALERLPAAARGWALVEVAGPADELALACPPGVEVRWLHADHTAPGRRLVEATLALPWPGGRVGAFVHGEAGAVREIRRYLRLERGVARADLSASGYWRTGVDDEGWRSTKREWTAQIEDAESAAGLA</sequence>
<dbReference type="InterPro" id="IPR039261">
    <property type="entry name" value="FNR_nucleotide-bd"/>
</dbReference>
<feature type="region of interest" description="Disordered" evidence="1">
    <location>
        <begin position="1"/>
        <end position="21"/>
    </location>
</feature>
<evidence type="ECO:0000259" key="2">
    <source>
        <dbReference type="PROSITE" id="PS51384"/>
    </source>
</evidence>
<evidence type="ECO:0000256" key="1">
    <source>
        <dbReference type="SAM" id="MobiDB-lite"/>
    </source>
</evidence>
<dbReference type="CDD" id="cd06193">
    <property type="entry name" value="siderophore_interacting"/>
    <property type="match status" value="1"/>
</dbReference>
<dbReference type="eggNOG" id="COG2375">
    <property type="taxonomic scope" value="Bacteria"/>
</dbReference>
<evidence type="ECO:0000313" key="4">
    <source>
        <dbReference type="Proteomes" id="UP000000485"/>
    </source>
</evidence>
<reference evidence="4" key="1">
    <citation type="submission" date="2011-04" db="EMBL/GenBank/DDBJ databases">
        <title>Complete sequence of Cellvibrio gilvus ATCC 13127.</title>
        <authorList>
            <person name="Lucas S."/>
            <person name="Han J."/>
            <person name="Lapidus A."/>
            <person name="Cheng J.-F."/>
            <person name="Goodwin L."/>
            <person name="Pitluck S."/>
            <person name="Peters L."/>
            <person name="Munk A."/>
            <person name="Detter J.C."/>
            <person name="Han C."/>
            <person name="Tapia R."/>
            <person name="Land M."/>
            <person name="Hauser L."/>
            <person name="Kyrpides N."/>
            <person name="Ivanova N."/>
            <person name="Ovchinnikova G."/>
            <person name="Pagani I."/>
            <person name="Mead D."/>
            <person name="Brumm P."/>
            <person name="Woyke T."/>
        </authorList>
    </citation>
    <scope>NUCLEOTIDE SEQUENCE [LARGE SCALE GENOMIC DNA]</scope>
    <source>
        <strain evidence="4">ATCC 13127 / NRRL B-14078</strain>
    </source>
</reference>
<dbReference type="InterPro" id="IPR013113">
    <property type="entry name" value="SIP_FAD-bd"/>
</dbReference>
<keyword evidence="4" id="KW-1185">Reference proteome</keyword>